<dbReference type="Gene3D" id="2.60.40.1180">
    <property type="entry name" value="Golgi alpha-mannosidase II"/>
    <property type="match status" value="1"/>
</dbReference>
<reference evidence="3" key="1">
    <citation type="submission" date="2017-02" db="UniProtKB">
        <authorList>
            <consortium name="WormBaseParasite"/>
        </authorList>
    </citation>
    <scope>IDENTIFICATION</scope>
</reference>
<protein>
    <submittedName>
        <fullName evidence="3">Conserved domain protein</fullName>
    </submittedName>
</protein>
<sequence length="138" mass="15941">MVFPQEELALEYLKAKREIPEVSSDFANGTVYIDDGETYAFKNGDFAYWAVIFKREHDYLHTIINKNLDKKGSLKSEIRIETIIIRGAKFYPRTAHIYLDGKHLKSISPKIFIPRVSVQLNENEAQPKSIMATMCRNT</sequence>
<accession>A0A0N4W705</accession>
<evidence type="ECO:0000313" key="2">
    <source>
        <dbReference type="Proteomes" id="UP000268014"/>
    </source>
</evidence>
<evidence type="ECO:0000313" key="1">
    <source>
        <dbReference type="EMBL" id="VDO27363.1"/>
    </source>
</evidence>
<proteinExistence type="predicted"/>
<gene>
    <name evidence="1" type="ORF">HPLM_LOCUS5880</name>
</gene>
<reference evidence="1 2" key="2">
    <citation type="submission" date="2018-11" db="EMBL/GenBank/DDBJ databases">
        <authorList>
            <consortium name="Pathogen Informatics"/>
        </authorList>
    </citation>
    <scope>NUCLEOTIDE SEQUENCE [LARGE SCALE GENOMIC DNA]</scope>
    <source>
        <strain evidence="1 2">MHpl1</strain>
    </source>
</reference>
<keyword evidence="2" id="KW-1185">Reference proteome</keyword>
<dbReference type="Proteomes" id="UP000268014">
    <property type="component" value="Unassembled WGS sequence"/>
</dbReference>
<organism evidence="3">
    <name type="scientific">Haemonchus placei</name>
    <name type="common">Barber's pole worm</name>
    <dbReference type="NCBI Taxonomy" id="6290"/>
    <lineage>
        <taxon>Eukaryota</taxon>
        <taxon>Metazoa</taxon>
        <taxon>Ecdysozoa</taxon>
        <taxon>Nematoda</taxon>
        <taxon>Chromadorea</taxon>
        <taxon>Rhabditida</taxon>
        <taxon>Rhabditina</taxon>
        <taxon>Rhabditomorpha</taxon>
        <taxon>Strongyloidea</taxon>
        <taxon>Trichostrongylidae</taxon>
        <taxon>Haemonchus</taxon>
    </lineage>
</organism>
<dbReference type="STRING" id="6290.A0A0N4W705"/>
<dbReference type="InterPro" id="IPR013780">
    <property type="entry name" value="Glyco_hydro_b"/>
</dbReference>
<evidence type="ECO:0000313" key="3">
    <source>
        <dbReference type="WBParaSite" id="HPLM_0000587601-mRNA-1"/>
    </source>
</evidence>
<dbReference type="EMBL" id="UZAF01016403">
    <property type="protein sequence ID" value="VDO27363.1"/>
    <property type="molecule type" value="Genomic_DNA"/>
</dbReference>
<dbReference type="WBParaSite" id="HPLM_0000587601-mRNA-1">
    <property type="protein sequence ID" value="HPLM_0000587601-mRNA-1"/>
    <property type="gene ID" value="HPLM_0000587601"/>
</dbReference>
<name>A0A0N4W705_HAEPC</name>
<dbReference type="AlphaFoldDB" id="A0A0N4W705"/>
<dbReference type="OrthoDB" id="3237269at2759"/>